<dbReference type="OrthoDB" id="9930022at2759"/>
<dbReference type="PANTHER" id="PTHR45033:SF2">
    <property type="entry name" value="ZINC-TYPE ALCOHOL DEHYDROGENASE-LIKE PROTEIN C1773.06C"/>
    <property type="match status" value="1"/>
</dbReference>
<evidence type="ECO:0000259" key="2">
    <source>
        <dbReference type="Pfam" id="PF00107"/>
    </source>
</evidence>
<comment type="caution">
    <text evidence="3">The sequence shown here is derived from an EMBL/GenBank/DDBJ whole genome shotgun (WGS) entry which is preliminary data.</text>
</comment>
<dbReference type="InterPro" id="IPR013149">
    <property type="entry name" value="ADH-like_C"/>
</dbReference>
<feature type="domain" description="Alcohol dehydrogenase-like C-terminal" evidence="2">
    <location>
        <begin position="34"/>
        <end position="153"/>
    </location>
</feature>
<dbReference type="Gene3D" id="3.90.180.10">
    <property type="entry name" value="Medium-chain alcohol dehydrogenases, catalytic domain"/>
    <property type="match status" value="1"/>
</dbReference>
<dbReference type="Pfam" id="PF00107">
    <property type="entry name" value="ADH_zinc_N"/>
    <property type="match status" value="1"/>
</dbReference>
<accession>A0A8H7Y530</accession>
<dbReference type="InterPro" id="IPR052711">
    <property type="entry name" value="Zinc_ADH-like"/>
</dbReference>
<feature type="transmembrane region" description="Helical" evidence="1">
    <location>
        <begin position="25"/>
        <end position="51"/>
    </location>
</feature>
<sequence length="186" mass="19498">MQKAKPGQYSYNALHGPTPIKAGDFVLVLGTGSVSIFALQFAAAAGATVIATSSSDDKLKIAAKHGAKHLINYNKTPNWDEEVMKITNGEGADHIIEVGGQGTLERSIKSAKTGSGYVQVIGFIASGGEASVVFPLLVNAVTLRGISIGSVEQPVIDKVFNFDDAIAAYAYLELQKHVGKVVIKVA</sequence>
<proteinExistence type="predicted"/>
<dbReference type="InterPro" id="IPR036291">
    <property type="entry name" value="NAD(P)-bd_dom_sf"/>
</dbReference>
<dbReference type="SUPFAM" id="SSF51735">
    <property type="entry name" value="NAD(P)-binding Rossmann-fold domains"/>
    <property type="match status" value="1"/>
</dbReference>
<evidence type="ECO:0000256" key="1">
    <source>
        <dbReference type="SAM" id="Phobius"/>
    </source>
</evidence>
<protein>
    <recommendedName>
        <fullName evidence="2">Alcohol dehydrogenase-like C-terminal domain-containing protein</fullName>
    </recommendedName>
</protein>
<evidence type="ECO:0000313" key="3">
    <source>
        <dbReference type="EMBL" id="KAG5171104.1"/>
    </source>
</evidence>
<dbReference type="PANTHER" id="PTHR45033">
    <property type="match status" value="1"/>
</dbReference>
<name>A0A8H7Y530_PSICU</name>
<dbReference type="Gene3D" id="3.40.50.720">
    <property type="entry name" value="NAD(P)-binding Rossmann-like Domain"/>
    <property type="match status" value="1"/>
</dbReference>
<dbReference type="AlphaFoldDB" id="A0A8H7Y530"/>
<reference evidence="3" key="1">
    <citation type="submission" date="2021-02" db="EMBL/GenBank/DDBJ databases">
        <title>Psilocybe cubensis genome.</title>
        <authorList>
            <person name="Mckernan K.J."/>
            <person name="Crawford S."/>
            <person name="Trippe A."/>
            <person name="Kane L.T."/>
            <person name="Mclaughlin S."/>
        </authorList>
    </citation>
    <scope>NUCLEOTIDE SEQUENCE [LARGE SCALE GENOMIC DNA]</scope>
    <source>
        <strain evidence="3">MGC-MH-2018</strain>
    </source>
</reference>
<keyword evidence="1" id="KW-0812">Transmembrane</keyword>
<keyword evidence="1" id="KW-0472">Membrane</keyword>
<dbReference type="EMBL" id="JAFIQS010000003">
    <property type="protein sequence ID" value="KAG5171104.1"/>
    <property type="molecule type" value="Genomic_DNA"/>
</dbReference>
<gene>
    <name evidence="3" type="ORF">JR316_003187</name>
</gene>
<organism evidence="3">
    <name type="scientific">Psilocybe cubensis</name>
    <name type="common">Psychedelic mushroom</name>
    <name type="synonym">Stropharia cubensis</name>
    <dbReference type="NCBI Taxonomy" id="181762"/>
    <lineage>
        <taxon>Eukaryota</taxon>
        <taxon>Fungi</taxon>
        <taxon>Dikarya</taxon>
        <taxon>Basidiomycota</taxon>
        <taxon>Agaricomycotina</taxon>
        <taxon>Agaricomycetes</taxon>
        <taxon>Agaricomycetidae</taxon>
        <taxon>Agaricales</taxon>
        <taxon>Agaricineae</taxon>
        <taxon>Strophariaceae</taxon>
        <taxon>Psilocybe</taxon>
    </lineage>
</organism>
<dbReference type="CDD" id="cd08276">
    <property type="entry name" value="MDR7"/>
    <property type="match status" value="1"/>
</dbReference>
<keyword evidence="1" id="KW-1133">Transmembrane helix</keyword>